<evidence type="ECO:0000256" key="3">
    <source>
        <dbReference type="ARBA" id="ARBA00008715"/>
    </source>
</evidence>
<dbReference type="PANTHER" id="PTHR12413:SF1">
    <property type="entry name" value="DOLICHYL PYROPHOSPHATE MAN9GLCNAC2 ALPHA-1,3-GLUCOSYLTRANSFERASE"/>
    <property type="match status" value="1"/>
</dbReference>
<dbReference type="GeneID" id="30176520"/>
<feature type="transmembrane region" description="Helical" evidence="10">
    <location>
        <begin position="355"/>
        <end position="375"/>
    </location>
</feature>
<dbReference type="UniPathway" id="UPA00378"/>
<evidence type="ECO:0000256" key="2">
    <source>
        <dbReference type="ARBA" id="ARBA00004922"/>
    </source>
</evidence>
<dbReference type="GO" id="GO:0009060">
    <property type="term" value="P:aerobic respiration"/>
    <property type="evidence" value="ECO:0007669"/>
    <property type="project" value="EnsemblFungi"/>
</dbReference>
<feature type="transmembrane region" description="Helical" evidence="10">
    <location>
        <begin position="37"/>
        <end position="58"/>
    </location>
</feature>
<keyword evidence="5 10" id="KW-0808">Transferase</keyword>
<feature type="transmembrane region" description="Helical" evidence="10">
    <location>
        <begin position="422"/>
        <end position="446"/>
    </location>
</feature>
<dbReference type="EMBL" id="KV454003">
    <property type="protein sequence ID" value="ODQ46766.1"/>
    <property type="molecule type" value="Genomic_DNA"/>
</dbReference>
<feature type="transmembrane region" description="Helical" evidence="10">
    <location>
        <begin position="172"/>
        <end position="190"/>
    </location>
</feature>
<keyword evidence="6 10" id="KW-0812">Transmembrane</keyword>
<evidence type="ECO:0000256" key="10">
    <source>
        <dbReference type="RuleBase" id="RU363110"/>
    </source>
</evidence>
<dbReference type="Proteomes" id="UP000094455">
    <property type="component" value="Unassembled WGS sequence"/>
</dbReference>
<keyword evidence="12" id="KW-1185">Reference proteome</keyword>
<dbReference type="Pfam" id="PF03155">
    <property type="entry name" value="Alg6_Alg8"/>
    <property type="match status" value="1"/>
</dbReference>
<evidence type="ECO:0000256" key="5">
    <source>
        <dbReference type="ARBA" id="ARBA00022679"/>
    </source>
</evidence>
<dbReference type="GO" id="GO:0018279">
    <property type="term" value="P:protein N-linked glycosylation via asparagine"/>
    <property type="evidence" value="ECO:0007669"/>
    <property type="project" value="EnsemblFungi"/>
</dbReference>
<evidence type="ECO:0000313" key="11">
    <source>
        <dbReference type="EMBL" id="ODQ46766.1"/>
    </source>
</evidence>
<accession>A0A1E3NL00</accession>
<organism evidence="11 12">
    <name type="scientific">Pichia membranifaciens NRRL Y-2026</name>
    <dbReference type="NCBI Taxonomy" id="763406"/>
    <lineage>
        <taxon>Eukaryota</taxon>
        <taxon>Fungi</taxon>
        <taxon>Dikarya</taxon>
        <taxon>Ascomycota</taxon>
        <taxon>Saccharomycotina</taxon>
        <taxon>Pichiomycetes</taxon>
        <taxon>Pichiales</taxon>
        <taxon>Pichiaceae</taxon>
        <taxon>Pichia</taxon>
    </lineage>
</organism>
<feature type="transmembrane region" description="Helical" evidence="10">
    <location>
        <begin position="261"/>
        <end position="285"/>
    </location>
</feature>
<dbReference type="GO" id="GO:0005789">
    <property type="term" value="C:endoplasmic reticulum membrane"/>
    <property type="evidence" value="ECO:0007669"/>
    <property type="project" value="UniProtKB-SubCell"/>
</dbReference>
<dbReference type="OrthoDB" id="5589195at2759"/>
<dbReference type="RefSeq" id="XP_019017879.1">
    <property type="nucleotide sequence ID" value="XM_019159833.1"/>
</dbReference>
<dbReference type="InterPro" id="IPR004856">
    <property type="entry name" value="Glyco_trans_ALG6/ALG8"/>
</dbReference>
<comment type="pathway">
    <text evidence="2 10">Protein modification; protein glycosylation.</text>
</comment>
<evidence type="ECO:0000256" key="6">
    <source>
        <dbReference type="ARBA" id="ARBA00022692"/>
    </source>
</evidence>
<dbReference type="EC" id="2.4.1.-" evidence="10"/>
<feature type="transmembrane region" description="Helical" evidence="10">
    <location>
        <begin position="330"/>
        <end position="349"/>
    </location>
</feature>
<dbReference type="AlphaFoldDB" id="A0A1E3NL00"/>
<evidence type="ECO:0000256" key="9">
    <source>
        <dbReference type="ARBA" id="ARBA00023136"/>
    </source>
</evidence>
<feature type="transmembrane region" description="Helical" evidence="10">
    <location>
        <begin position="139"/>
        <end position="160"/>
    </location>
</feature>
<dbReference type="STRING" id="763406.A0A1E3NL00"/>
<feature type="transmembrane region" description="Helical" evidence="10">
    <location>
        <begin position="498"/>
        <end position="519"/>
    </location>
</feature>
<keyword evidence="8 10" id="KW-1133">Transmembrane helix</keyword>
<keyword evidence="9 10" id="KW-0472">Membrane</keyword>
<name>A0A1E3NL00_9ASCO</name>
<comment type="similarity">
    <text evidence="3 10">Belongs to the ALG6/ALG8 glucosyltransferase family.</text>
</comment>
<keyword evidence="7 10" id="KW-0256">Endoplasmic reticulum</keyword>
<evidence type="ECO:0000256" key="1">
    <source>
        <dbReference type="ARBA" id="ARBA00004477"/>
    </source>
</evidence>
<proteinExistence type="inferred from homology"/>
<feature type="transmembrane region" description="Helical" evidence="10">
    <location>
        <begin position="235"/>
        <end position="255"/>
    </location>
</feature>
<gene>
    <name evidence="11" type="ORF">PICMEDRAFT_11739</name>
</gene>
<reference evidence="11 12" key="1">
    <citation type="journal article" date="2016" name="Proc. Natl. Acad. Sci. U.S.A.">
        <title>Comparative genomics of biotechnologically important yeasts.</title>
        <authorList>
            <person name="Riley R."/>
            <person name="Haridas S."/>
            <person name="Wolfe K.H."/>
            <person name="Lopes M.R."/>
            <person name="Hittinger C.T."/>
            <person name="Goeker M."/>
            <person name="Salamov A.A."/>
            <person name="Wisecaver J.H."/>
            <person name="Long T.M."/>
            <person name="Calvey C.H."/>
            <person name="Aerts A.L."/>
            <person name="Barry K.W."/>
            <person name="Choi C."/>
            <person name="Clum A."/>
            <person name="Coughlan A.Y."/>
            <person name="Deshpande S."/>
            <person name="Douglass A.P."/>
            <person name="Hanson S.J."/>
            <person name="Klenk H.-P."/>
            <person name="LaButti K.M."/>
            <person name="Lapidus A."/>
            <person name="Lindquist E.A."/>
            <person name="Lipzen A.M."/>
            <person name="Meier-Kolthoff J.P."/>
            <person name="Ohm R.A."/>
            <person name="Otillar R.P."/>
            <person name="Pangilinan J.L."/>
            <person name="Peng Y."/>
            <person name="Rokas A."/>
            <person name="Rosa C.A."/>
            <person name="Scheuner C."/>
            <person name="Sibirny A.A."/>
            <person name="Slot J.C."/>
            <person name="Stielow J.B."/>
            <person name="Sun H."/>
            <person name="Kurtzman C.P."/>
            <person name="Blackwell M."/>
            <person name="Grigoriev I.V."/>
            <person name="Jeffries T.W."/>
        </authorList>
    </citation>
    <scope>NUCLEOTIDE SEQUENCE [LARGE SCALE GENOMIC DNA]</scope>
    <source>
        <strain evidence="11 12">NRRL Y-2026</strain>
    </source>
</reference>
<evidence type="ECO:0000256" key="8">
    <source>
        <dbReference type="ARBA" id="ARBA00022989"/>
    </source>
</evidence>
<dbReference type="PANTHER" id="PTHR12413">
    <property type="entry name" value="DOLICHYL GLYCOSYLTRANSFERASE"/>
    <property type="match status" value="1"/>
</dbReference>
<protein>
    <recommendedName>
        <fullName evidence="10">Alpha-1,3-glucosyltransferase</fullName>
        <ecNumber evidence="10">2.4.1.-</ecNumber>
    </recommendedName>
</protein>
<sequence length="534" mass="61644">MEKKVRSADGKDFVFLFKGSPLNDFLYPFKKAANQWVARYIIVIFAVIIRCAVGLGSYSGENTPPMFGDFEAQRHWLEITTSLPMTQWYFYDLEYWGLDYPPLTAFHSWFLGKIGNLIDSSWFLLDESRGIESIDLKSFMRLTALFSELACYIPAVIIYTRWMGRYYNKAPSIDQTIIAAAILFLPDLIIIDHGHFQYNSIMLGLSLLALNNLLSDKLALASVLFTLSIGFKQMALYYAPIFFFYLLSLCFFPRFKLTRLVYIAVSVLSALAFLFGPFLYAGGIVQVRQIFLRMFPFNRGIFEDKVANFWCATNVIIKYRTIFSTAQLKSLSLLLTILGMSPSCYVIFVTHSKRLLSWCLASCSMSFFLFSFQVHEKSILLPWMPITLLLNEVDPDVISMVCWFCNVSLFSMTPLLKKDGLVLQYLVLGLLSNWLMGNLSWVRKYTNYFIPFVSKRKNAIPVLPHSWFWRIIIVGFYFFAALSLYLDCFVPPPANLPDLWVISNVLVSFVSFGLIYLWLNYKIFQIYSSKLKLQ</sequence>
<evidence type="ECO:0000256" key="7">
    <source>
        <dbReference type="ARBA" id="ARBA00022824"/>
    </source>
</evidence>
<evidence type="ECO:0000313" key="12">
    <source>
        <dbReference type="Proteomes" id="UP000094455"/>
    </source>
</evidence>
<comment type="subcellular location">
    <subcellularLocation>
        <location evidence="1 10">Endoplasmic reticulum membrane</location>
        <topology evidence="1 10">Multi-pass membrane protein</topology>
    </subcellularLocation>
</comment>
<evidence type="ECO:0000256" key="4">
    <source>
        <dbReference type="ARBA" id="ARBA00022676"/>
    </source>
</evidence>
<feature type="transmembrane region" description="Helical" evidence="10">
    <location>
        <begin position="467"/>
        <end position="486"/>
    </location>
</feature>
<dbReference type="GO" id="GO:0042281">
    <property type="term" value="F:dolichyl pyrophosphate Man9GlcNAc2 alpha-1,3-glucosyltransferase activity"/>
    <property type="evidence" value="ECO:0007669"/>
    <property type="project" value="EnsemblFungi"/>
</dbReference>
<keyword evidence="4 10" id="KW-0328">Glycosyltransferase</keyword>